<evidence type="ECO:0000256" key="5">
    <source>
        <dbReference type="ARBA" id="ARBA00022692"/>
    </source>
</evidence>
<feature type="transmembrane region" description="Helical" evidence="9">
    <location>
        <begin position="111"/>
        <end position="133"/>
    </location>
</feature>
<feature type="transmembrane region" description="Helical" evidence="9">
    <location>
        <begin position="273"/>
        <end position="292"/>
    </location>
</feature>
<name>A0A5N5MPG7_9ROSI</name>
<feature type="transmembrane region" description="Helical" evidence="9">
    <location>
        <begin position="366"/>
        <end position="395"/>
    </location>
</feature>
<evidence type="ECO:0000256" key="9">
    <source>
        <dbReference type="SAM" id="Phobius"/>
    </source>
</evidence>
<feature type="transmembrane region" description="Helical" evidence="9">
    <location>
        <begin position="753"/>
        <end position="771"/>
    </location>
</feature>
<proteinExistence type="inferred from homology"/>
<dbReference type="EMBL" id="VDCV01000005">
    <property type="protein sequence ID" value="KAB5556293.1"/>
    <property type="molecule type" value="Genomic_DNA"/>
</dbReference>
<feature type="transmembrane region" description="Helical" evidence="9">
    <location>
        <begin position="40"/>
        <end position="62"/>
    </location>
</feature>
<dbReference type="PANTHER" id="PTHR48021:SF25">
    <property type="entry name" value="SUGAR TRANSPORTER ERD6-LIKE 5"/>
    <property type="match status" value="1"/>
</dbReference>
<evidence type="ECO:0000256" key="1">
    <source>
        <dbReference type="ARBA" id="ARBA00004141"/>
    </source>
</evidence>
<dbReference type="GO" id="GO:0051119">
    <property type="term" value="F:sugar transmembrane transporter activity"/>
    <property type="evidence" value="ECO:0007669"/>
    <property type="project" value="InterPro"/>
</dbReference>
<feature type="transmembrane region" description="Helical" evidence="9">
    <location>
        <begin position="82"/>
        <end position="99"/>
    </location>
</feature>
<comment type="subcellular location">
    <subcellularLocation>
        <location evidence="1">Membrane</location>
        <topology evidence="1">Multi-pass membrane protein</topology>
    </subcellularLocation>
</comment>
<dbReference type="PANTHER" id="PTHR48021">
    <property type="match status" value="1"/>
</dbReference>
<feature type="transmembrane region" description="Helical" evidence="9">
    <location>
        <begin position="777"/>
        <end position="798"/>
    </location>
</feature>
<organism evidence="11 12">
    <name type="scientific">Salix brachista</name>
    <dbReference type="NCBI Taxonomy" id="2182728"/>
    <lineage>
        <taxon>Eukaryota</taxon>
        <taxon>Viridiplantae</taxon>
        <taxon>Streptophyta</taxon>
        <taxon>Embryophyta</taxon>
        <taxon>Tracheophyta</taxon>
        <taxon>Spermatophyta</taxon>
        <taxon>Magnoliopsida</taxon>
        <taxon>eudicotyledons</taxon>
        <taxon>Gunneridae</taxon>
        <taxon>Pentapetalae</taxon>
        <taxon>rosids</taxon>
        <taxon>fabids</taxon>
        <taxon>Malpighiales</taxon>
        <taxon>Salicaceae</taxon>
        <taxon>Saliceae</taxon>
        <taxon>Salix</taxon>
    </lineage>
</organism>
<feature type="transmembrane region" description="Helical" evidence="9">
    <location>
        <begin position="438"/>
        <end position="456"/>
    </location>
</feature>
<feature type="transmembrane region" description="Helical" evidence="9">
    <location>
        <begin position="696"/>
        <end position="718"/>
    </location>
</feature>
<comment type="caution">
    <text evidence="11">The sequence shown here is derived from an EMBL/GenBank/DDBJ whole genome shotgun (WGS) entry which is preliminary data.</text>
</comment>
<protein>
    <recommendedName>
        <fullName evidence="10">Major facilitator superfamily (MFS) profile domain-containing protein</fullName>
    </recommendedName>
</protein>
<dbReference type="Gene3D" id="1.20.1250.20">
    <property type="entry name" value="MFS general substrate transporter like domains"/>
    <property type="match status" value="2"/>
</dbReference>
<dbReference type="SUPFAM" id="SSF103473">
    <property type="entry name" value="MFS general substrate transporter"/>
    <property type="match status" value="2"/>
</dbReference>
<sequence length="1061" mass="115935">MFMGRSEQERKLLLVSDQEHPNYHQSSDGGVDCNSSATGFLLFTAIVAATCSFTSGYCIGYSSPAEYGVLADLSLSMAEYSVFGSMLAVGGMIGALVSGKTADYFGHRTTMWIINVFFILGWLAIAFTKVSWLLDLGRLLQGIGIALTSYVGNIFIAEITPKNLRGGLMSLNSWMTGSGVAFVYLIGSVVKWRGLALIGSIPCLLQILCVFFIPESPRWLVKNGREKEFEGVLQRLRGKKADISPEAAEIKEYAEFIQLLSENKFLDLFQKKYARPITVAVGLMILTQFSGLTGYTFYMTNIFVLAGISSEAGYVTLAVVKILSTTLAIFLIDKSGRRTLLMVSAAGTCLGSLLTGFSFLLQDHHYWISVLALTGVSVYFVSFNLGISGIPWIIMSEIFPINVKGSAGSLCVLIYWISSWAVSYTFNFLLEWSSTGTFIIFAAVSALGFLFTVMLVPETKGRSLEEIQASVTKGVCYAKKDSNLAKHPEIDVPNLQFLRTYLNLPSEIVPATLKKQSKPAGGRPFGGPPGDRPRGPPRLEGDRPRFGDRDGYRGGPRGGEGQALVVEEEPWLILFLQSSISANKKMFMGRSEQERRLLLVADQEHPNSHQSSDGGVDCNSSATGFLLFTAIVAATCSFTSGYCIGYSSPAEYGVLADLSLSMAEYSVFGSMLAVGGMIGALMSGKTADYFGHRTTMWIINVFFILGWLAIAFTKVSWLLDLGRLLQGIGIALTSYVGNIFIAEITPKNLRGGLMSLNSWMIGSGVAIVYLIGSVVKWRGLALIGSIPCLLQILCVFFIPESPRWLVKNGREKEFEGVLQRLRGKKADISPEAAEIKEYAEFIQLLSENKFLDLFQKKYARPITVAVGLMILTQFSGLTGYTFYMTNIFVLAGISSEAGYVTLAVVKILSTTLAIFLIVKSRRRTLLMVSAAGTCLGSLLTGFSFLLQDHHYWISVLALTGVSVYFVSFNLGISGIPWIIMSEIFPINVKGSAGSLCVLIFWISSWAVSYTFNFLLEWSSTGTFIIFAAVSAVGFLFTVMLVPETKGRSLEEIQASVTSVLR</sequence>
<dbReference type="FunFam" id="1.20.1250.20:FF:000043">
    <property type="entry name" value="sugar transporter ERD6-like 6"/>
    <property type="match status" value="2"/>
</dbReference>
<evidence type="ECO:0000256" key="6">
    <source>
        <dbReference type="ARBA" id="ARBA00022989"/>
    </source>
</evidence>
<feature type="transmembrane region" description="Helical" evidence="9">
    <location>
        <begin position="1023"/>
        <end position="1041"/>
    </location>
</feature>
<keyword evidence="6 9" id="KW-1133">Transmembrane helix</keyword>
<evidence type="ECO:0000256" key="8">
    <source>
        <dbReference type="SAM" id="MobiDB-lite"/>
    </source>
</evidence>
<comment type="similarity">
    <text evidence="2">Belongs to the major facilitator superfamily. Sugar transporter (TC 2.A.1.1) family.</text>
</comment>
<keyword evidence="4" id="KW-0762">Sugar transport</keyword>
<feature type="transmembrane region" description="Helical" evidence="9">
    <location>
        <begin position="625"/>
        <end position="647"/>
    </location>
</feature>
<dbReference type="InterPro" id="IPR044775">
    <property type="entry name" value="MFS_ERD6/Tret1-like"/>
</dbReference>
<dbReference type="InterPro" id="IPR005828">
    <property type="entry name" value="MFS_sugar_transport-like"/>
</dbReference>
<dbReference type="Pfam" id="PF00083">
    <property type="entry name" value="Sugar_tr"/>
    <property type="match status" value="2"/>
</dbReference>
<feature type="transmembrane region" description="Helical" evidence="9">
    <location>
        <begin position="312"/>
        <end position="332"/>
    </location>
</feature>
<feature type="region of interest" description="Disordered" evidence="8">
    <location>
        <begin position="513"/>
        <end position="560"/>
    </location>
</feature>
<evidence type="ECO:0000256" key="2">
    <source>
        <dbReference type="ARBA" id="ARBA00010992"/>
    </source>
</evidence>
<dbReference type="InterPro" id="IPR036259">
    <property type="entry name" value="MFS_trans_sf"/>
</dbReference>
<feature type="transmembrane region" description="Helical" evidence="9">
    <location>
        <begin position="667"/>
        <end position="684"/>
    </location>
</feature>
<keyword evidence="5 9" id="KW-0812">Transmembrane</keyword>
<dbReference type="NCBIfam" id="TIGR00879">
    <property type="entry name" value="SP"/>
    <property type="match status" value="2"/>
</dbReference>
<feature type="transmembrane region" description="Helical" evidence="9">
    <location>
        <begin position="139"/>
        <end position="156"/>
    </location>
</feature>
<dbReference type="AlphaFoldDB" id="A0A5N5MPG7"/>
<keyword evidence="3" id="KW-0813">Transport</keyword>
<dbReference type="GO" id="GO:0016020">
    <property type="term" value="C:membrane"/>
    <property type="evidence" value="ECO:0007669"/>
    <property type="project" value="UniProtKB-SubCell"/>
</dbReference>
<feature type="transmembrane region" description="Helical" evidence="9">
    <location>
        <begin position="897"/>
        <end position="918"/>
    </location>
</feature>
<dbReference type="InterPro" id="IPR003663">
    <property type="entry name" value="Sugar/inositol_transpt"/>
</dbReference>
<feature type="transmembrane region" description="Helical" evidence="9">
    <location>
        <begin position="407"/>
        <end position="426"/>
    </location>
</feature>
<reference evidence="12" key="1">
    <citation type="journal article" date="2019" name="Gigascience">
        <title>De novo genome assembly of the endangered Acer yangbiense, a plant species with extremely small populations endemic to Yunnan Province, China.</title>
        <authorList>
            <person name="Yang J."/>
            <person name="Wariss H.M."/>
            <person name="Tao L."/>
            <person name="Zhang R."/>
            <person name="Yun Q."/>
            <person name="Hollingsworth P."/>
            <person name="Dao Z."/>
            <person name="Luo G."/>
            <person name="Guo H."/>
            <person name="Ma Y."/>
            <person name="Sun W."/>
        </authorList>
    </citation>
    <scope>NUCLEOTIDE SEQUENCE [LARGE SCALE GENOMIC DNA]</scope>
    <source>
        <strain evidence="12">cv. br00</strain>
    </source>
</reference>
<gene>
    <name evidence="11" type="ORF">DKX38_007202</name>
</gene>
<keyword evidence="7 9" id="KW-0472">Membrane</keyword>
<feature type="compositionally biased region" description="Basic and acidic residues" evidence="8">
    <location>
        <begin position="531"/>
        <end position="552"/>
    </location>
</feature>
<feature type="transmembrane region" description="Helical" evidence="9">
    <location>
        <begin position="992"/>
        <end position="1011"/>
    </location>
</feature>
<dbReference type="PRINTS" id="PR00171">
    <property type="entry name" value="SUGRTRNSPORT"/>
</dbReference>
<evidence type="ECO:0000259" key="10">
    <source>
        <dbReference type="PROSITE" id="PS50850"/>
    </source>
</evidence>
<dbReference type="InterPro" id="IPR020846">
    <property type="entry name" value="MFS_dom"/>
</dbReference>
<feature type="transmembrane region" description="Helical" evidence="9">
    <location>
        <begin position="724"/>
        <end position="741"/>
    </location>
</feature>
<evidence type="ECO:0000256" key="7">
    <source>
        <dbReference type="ARBA" id="ARBA00023136"/>
    </source>
</evidence>
<feature type="transmembrane region" description="Helical" evidence="9">
    <location>
        <begin position="858"/>
        <end position="877"/>
    </location>
</feature>
<accession>A0A5N5MPG7</accession>
<dbReference type="InterPro" id="IPR050549">
    <property type="entry name" value="MFS_Trehalose_Transporter"/>
</dbReference>
<feature type="transmembrane region" description="Helical" evidence="9">
    <location>
        <begin position="168"/>
        <end position="186"/>
    </location>
</feature>
<keyword evidence="12" id="KW-1185">Reference proteome</keyword>
<dbReference type="CDD" id="cd17358">
    <property type="entry name" value="MFS_GLUT6_8_Class3_like"/>
    <property type="match status" value="2"/>
</dbReference>
<feature type="domain" description="Major facilitator superfamily (MFS) profile" evidence="10">
    <location>
        <begin position="44"/>
        <end position="460"/>
    </location>
</feature>
<evidence type="ECO:0000256" key="4">
    <source>
        <dbReference type="ARBA" id="ARBA00022597"/>
    </source>
</evidence>
<evidence type="ECO:0000313" key="11">
    <source>
        <dbReference type="EMBL" id="KAB5556293.1"/>
    </source>
</evidence>
<feature type="transmembrane region" description="Helical" evidence="9">
    <location>
        <begin position="925"/>
        <end position="945"/>
    </location>
</feature>
<dbReference type="Proteomes" id="UP000326939">
    <property type="component" value="Chromosome 5"/>
</dbReference>
<feature type="transmembrane region" description="Helical" evidence="9">
    <location>
        <begin position="339"/>
        <end position="360"/>
    </location>
</feature>
<feature type="domain" description="Major facilitator superfamily (MFS) profile" evidence="10">
    <location>
        <begin position="629"/>
        <end position="1045"/>
    </location>
</feature>
<feature type="transmembrane region" description="Helical" evidence="9">
    <location>
        <begin position="192"/>
        <end position="213"/>
    </location>
</feature>
<evidence type="ECO:0000256" key="3">
    <source>
        <dbReference type="ARBA" id="ARBA00022448"/>
    </source>
</evidence>
<feature type="transmembrane region" description="Helical" evidence="9">
    <location>
        <begin position="951"/>
        <end position="980"/>
    </location>
</feature>
<dbReference type="PROSITE" id="PS50850">
    <property type="entry name" value="MFS"/>
    <property type="match status" value="2"/>
</dbReference>
<evidence type="ECO:0000313" key="12">
    <source>
        <dbReference type="Proteomes" id="UP000326939"/>
    </source>
</evidence>